<sequence>MIFFFLRNRDLTVNQVSHLYCQTVISRKSLPHDSQFPSPIVPLN</sequence>
<proteinExistence type="predicted"/>
<dbReference type="EMBL" id="GGEC01001903">
    <property type="protein sequence ID" value="MBW82386.1"/>
    <property type="molecule type" value="Transcribed_RNA"/>
</dbReference>
<reference evidence="1" key="1">
    <citation type="submission" date="2018-02" db="EMBL/GenBank/DDBJ databases">
        <title>Rhizophora mucronata_Transcriptome.</title>
        <authorList>
            <person name="Meera S.P."/>
            <person name="Sreeshan A."/>
            <person name="Augustine A."/>
        </authorList>
    </citation>
    <scope>NUCLEOTIDE SEQUENCE</scope>
    <source>
        <tissue evidence="1">Leaf</tissue>
    </source>
</reference>
<name>A0A2P2IMI3_RHIMU</name>
<accession>A0A2P2IMI3</accession>
<dbReference type="AlphaFoldDB" id="A0A2P2IMI3"/>
<organism evidence="1">
    <name type="scientific">Rhizophora mucronata</name>
    <name type="common">Asiatic mangrove</name>
    <dbReference type="NCBI Taxonomy" id="61149"/>
    <lineage>
        <taxon>Eukaryota</taxon>
        <taxon>Viridiplantae</taxon>
        <taxon>Streptophyta</taxon>
        <taxon>Embryophyta</taxon>
        <taxon>Tracheophyta</taxon>
        <taxon>Spermatophyta</taxon>
        <taxon>Magnoliopsida</taxon>
        <taxon>eudicotyledons</taxon>
        <taxon>Gunneridae</taxon>
        <taxon>Pentapetalae</taxon>
        <taxon>rosids</taxon>
        <taxon>fabids</taxon>
        <taxon>Malpighiales</taxon>
        <taxon>Rhizophoraceae</taxon>
        <taxon>Rhizophora</taxon>
    </lineage>
</organism>
<evidence type="ECO:0000313" key="1">
    <source>
        <dbReference type="EMBL" id="MBW82386.1"/>
    </source>
</evidence>
<protein>
    <submittedName>
        <fullName evidence="1">Uncharacterized protein</fullName>
    </submittedName>
</protein>